<dbReference type="Pfam" id="PF10343">
    <property type="entry name" value="Q_salvage"/>
    <property type="match status" value="1"/>
</dbReference>
<sequence>MDSASDLTLPLPAKGSIVSSIRQSCKDARLAANIQVHPESISALLKSPLFTETYLKLSQIHGVAMPLQFPTVASEINVISVLSILNFAHSYRVPLKKATGRGAYDTMRALIFGLYLSSNDEEDLLSAKGLKNLTSGRVAELMQLSGHLHIEQAHPTIPGLTIGQLGGPLYELVTEVTNVLNETGAILVTRGYPNLGEFVLHALKMGQTSEGGPVDPEVVLDEVIRAFPAFRDVGVYNGKEVFVFKKVLFMLHALVMRFGNATPPKIPLPDTSQLPIFSDNVIPSMLVHFGILDLSAANVPKLREAAPFGTLAVAANLHYVPSGEKKSNSSEMMAKGPELSAEEAYVMRAAAVDACEMIVEAAKSLEEKTEVLRSLDLPGLDGWLWTVAKEGRFRSDLSRFRQAGICVMY</sequence>
<dbReference type="GO" id="GO:0006400">
    <property type="term" value="P:tRNA modification"/>
    <property type="evidence" value="ECO:0007669"/>
    <property type="project" value="TreeGrafter"/>
</dbReference>
<evidence type="ECO:0000313" key="3">
    <source>
        <dbReference type="Proteomes" id="UP000054097"/>
    </source>
</evidence>
<comment type="catalytic activity">
    <reaction evidence="1">
        <text>queuosine 5'-phosphate + H2O = queuine + D-ribose 5-phosphate</text>
        <dbReference type="Rhea" id="RHEA:75387"/>
        <dbReference type="ChEBI" id="CHEBI:15377"/>
        <dbReference type="ChEBI" id="CHEBI:17433"/>
        <dbReference type="ChEBI" id="CHEBI:78346"/>
        <dbReference type="ChEBI" id="CHEBI:194371"/>
    </reaction>
    <physiologicalReaction direction="left-to-right" evidence="1">
        <dbReference type="Rhea" id="RHEA:75388"/>
    </physiologicalReaction>
</comment>
<gene>
    <name evidence="2" type="ORF">M408DRAFT_17822</name>
</gene>
<evidence type="ECO:0000256" key="1">
    <source>
        <dbReference type="RuleBase" id="RU365002"/>
    </source>
</evidence>
<proteinExistence type="inferred from homology"/>
<comment type="similarity">
    <text evidence="1">Belongs to the QNG1 protein family.</text>
</comment>
<evidence type="ECO:0000313" key="2">
    <source>
        <dbReference type="EMBL" id="KIM23801.1"/>
    </source>
</evidence>
<keyword evidence="1" id="KW-0378">Hydrolase</keyword>
<dbReference type="PANTHER" id="PTHR21314:SF1">
    <property type="entry name" value="QUEUOSINE SALVAGE PROTEIN"/>
    <property type="match status" value="1"/>
</dbReference>
<dbReference type="Proteomes" id="UP000054097">
    <property type="component" value="Unassembled WGS sequence"/>
</dbReference>
<reference evidence="3" key="2">
    <citation type="submission" date="2015-01" db="EMBL/GenBank/DDBJ databases">
        <title>Evolutionary Origins and Diversification of the Mycorrhizal Mutualists.</title>
        <authorList>
            <consortium name="DOE Joint Genome Institute"/>
            <consortium name="Mycorrhizal Genomics Consortium"/>
            <person name="Kohler A."/>
            <person name="Kuo A."/>
            <person name="Nagy L.G."/>
            <person name="Floudas D."/>
            <person name="Copeland A."/>
            <person name="Barry K.W."/>
            <person name="Cichocki N."/>
            <person name="Veneault-Fourrey C."/>
            <person name="LaButti K."/>
            <person name="Lindquist E.A."/>
            <person name="Lipzen A."/>
            <person name="Lundell T."/>
            <person name="Morin E."/>
            <person name="Murat C."/>
            <person name="Riley R."/>
            <person name="Ohm R."/>
            <person name="Sun H."/>
            <person name="Tunlid A."/>
            <person name="Henrissat B."/>
            <person name="Grigoriev I.V."/>
            <person name="Hibbett D.S."/>
            <person name="Martin F."/>
        </authorList>
    </citation>
    <scope>NUCLEOTIDE SEQUENCE [LARGE SCALE GENOMIC DNA]</scope>
    <source>
        <strain evidence="3">MAFF 305830</strain>
    </source>
</reference>
<organism evidence="2 3">
    <name type="scientific">Serendipita vermifera MAFF 305830</name>
    <dbReference type="NCBI Taxonomy" id="933852"/>
    <lineage>
        <taxon>Eukaryota</taxon>
        <taxon>Fungi</taxon>
        <taxon>Dikarya</taxon>
        <taxon>Basidiomycota</taxon>
        <taxon>Agaricomycotina</taxon>
        <taxon>Agaricomycetes</taxon>
        <taxon>Sebacinales</taxon>
        <taxon>Serendipitaceae</taxon>
        <taxon>Serendipita</taxon>
    </lineage>
</organism>
<dbReference type="GO" id="GO:0016787">
    <property type="term" value="F:hydrolase activity"/>
    <property type="evidence" value="ECO:0007669"/>
    <property type="project" value="UniProtKB-KW"/>
</dbReference>
<dbReference type="HOGENOM" id="CLU_053189_0_0_1"/>
<protein>
    <recommendedName>
        <fullName evidence="1">Queuosine 5'-phosphate N-glycosylase/hydrolase</fullName>
        <ecNumber evidence="1">3.2.2.-</ecNumber>
    </recommendedName>
    <alternativeName>
        <fullName evidence="1">Queuosine-nucleotide N-glycosylase/hydrolase</fullName>
    </alternativeName>
</protein>
<accession>A0A0C3AX27</accession>
<keyword evidence="3" id="KW-1185">Reference proteome</keyword>
<name>A0A0C3AX27_SERVB</name>
<reference evidence="2 3" key="1">
    <citation type="submission" date="2014-04" db="EMBL/GenBank/DDBJ databases">
        <authorList>
            <consortium name="DOE Joint Genome Institute"/>
            <person name="Kuo A."/>
            <person name="Zuccaro A."/>
            <person name="Kohler A."/>
            <person name="Nagy L.G."/>
            <person name="Floudas D."/>
            <person name="Copeland A."/>
            <person name="Barry K.W."/>
            <person name="Cichocki N."/>
            <person name="Veneault-Fourrey C."/>
            <person name="LaButti K."/>
            <person name="Lindquist E.A."/>
            <person name="Lipzen A."/>
            <person name="Lundell T."/>
            <person name="Morin E."/>
            <person name="Murat C."/>
            <person name="Sun H."/>
            <person name="Tunlid A."/>
            <person name="Henrissat B."/>
            <person name="Grigoriev I.V."/>
            <person name="Hibbett D.S."/>
            <person name="Martin F."/>
            <person name="Nordberg H.P."/>
            <person name="Cantor M.N."/>
            <person name="Hua S.X."/>
        </authorList>
    </citation>
    <scope>NUCLEOTIDE SEQUENCE [LARGE SCALE GENOMIC DNA]</scope>
    <source>
        <strain evidence="2 3">MAFF 305830</strain>
    </source>
</reference>
<dbReference type="AlphaFoldDB" id="A0A0C3AX27"/>
<dbReference type="OrthoDB" id="416777at2759"/>
<dbReference type="PANTHER" id="PTHR21314">
    <property type="entry name" value="QUEUOSINE 5'-PHOSPHATE N-GLYCOSYLASE_HYDROLASE-RELATED"/>
    <property type="match status" value="1"/>
</dbReference>
<dbReference type="InterPro" id="IPR019438">
    <property type="entry name" value="Q_salvage"/>
</dbReference>
<dbReference type="EMBL" id="KN824332">
    <property type="protein sequence ID" value="KIM23801.1"/>
    <property type="molecule type" value="Genomic_DNA"/>
</dbReference>
<dbReference type="EC" id="3.2.2.-" evidence="1"/>
<comment type="function">
    <text evidence="1">Catalyzes the hydrolysis of queuosine 5'-phosphate, releasing the nucleobase queuine (q). Is required for salvage of queuine from exogenous queuosine (Q) that is imported and then converted to queuosine 5'-phosphate intracellularly.</text>
</comment>